<dbReference type="InterPro" id="IPR027417">
    <property type="entry name" value="P-loop_NTPase"/>
</dbReference>
<comment type="caution">
    <text evidence="1">The sequence shown here is derived from an EMBL/GenBank/DDBJ whole genome shotgun (WGS) entry which is preliminary data.</text>
</comment>
<evidence type="ECO:0000313" key="1">
    <source>
        <dbReference type="EMBL" id="HIR65462.1"/>
    </source>
</evidence>
<dbReference type="EMBL" id="DVHL01000010">
    <property type="protein sequence ID" value="HIR65462.1"/>
    <property type="molecule type" value="Genomic_DNA"/>
</dbReference>
<dbReference type="Pfam" id="PF03237">
    <property type="entry name" value="Terminase_6N"/>
    <property type="match status" value="1"/>
</dbReference>
<proteinExistence type="predicted"/>
<reference evidence="1" key="1">
    <citation type="submission" date="2020-10" db="EMBL/GenBank/DDBJ databases">
        <authorList>
            <person name="Gilroy R."/>
        </authorList>
    </citation>
    <scope>NUCLEOTIDE SEQUENCE</scope>
    <source>
        <strain evidence="1">CHK121-14286</strain>
    </source>
</reference>
<dbReference type="Gene3D" id="3.40.50.300">
    <property type="entry name" value="P-loop containing nucleotide triphosphate hydrolases"/>
    <property type="match status" value="1"/>
</dbReference>
<protein>
    <submittedName>
        <fullName evidence="1">Uncharacterized protein</fullName>
    </submittedName>
</protein>
<sequence>MKEIVERLLDIQKEENRRKHTPLSGYNKVKIHKKQMAFHKCQKRNRWVFGGNRSGKTECGAVETVWLARGIHPYRPNRKEISCWVVSLSQQVQRDVAQQKILYYLDKRWIRQISMLSGSKSSPEYGVIDYIVIENVFGGTSKIAFKSCEAGREKFQGTSLDFVWFDEEPPKEIYEECRMRILDRKGEIFGTMTPLKGLTWVYDEIYLNSKNSSEVWCEFMEWADNPYLSQKEIVAMSETLSADSLESRRYGRFQSLGGMVYSEFSEQNVIQPFDVPAEWQDKLSIDPGLNNPLSCHWYARDFDGNVYVVAEHYEAKKDVAYHAQRIREISRQLNWHKDKFGNYTALMDSAANQRTLNGQKSVAELFCHEGIDVNTCVNKDLYTGINKVKYMLKPLNGAPKLFVFSCCVNMIREFKGYFWGEGDRPVKKDDHAMDELRYYISSLSERKKPQEQKSAIALDKEKLARKLRQR</sequence>
<reference evidence="1" key="2">
    <citation type="journal article" date="2021" name="PeerJ">
        <title>Extensive microbial diversity within the chicken gut microbiome revealed by metagenomics and culture.</title>
        <authorList>
            <person name="Gilroy R."/>
            <person name="Ravi A."/>
            <person name="Getino M."/>
            <person name="Pursley I."/>
            <person name="Horton D.L."/>
            <person name="Alikhan N.F."/>
            <person name="Baker D."/>
            <person name="Gharbi K."/>
            <person name="Hall N."/>
            <person name="Watson M."/>
            <person name="Adriaenssens E.M."/>
            <person name="Foster-Nyarko E."/>
            <person name="Jarju S."/>
            <person name="Secka A."/>
            <person name="Antonio M."/>
            <person name="Oren A."/>
            <person name="Chaudhuri R.R."/>
            <person name="La Ragione R."/>
            <person name="Hildebrand F."/>
            <person name="Pallen M.J."/>
        </authorList>
    </citation>
    <scope>NUCLEOTIDE SEQUENCE</scope>
    <source>
        <strain evidence="1">CHK121-14286</strain>
    </source>
</reference>
<organism evidence="1 2">
    <name type="scientific">Candidatus Fimimonas gallinarum</name>
    <dbReference type="NCBI Taxonomy" id="2840821"/>
    <lineage>
        <taxon>Bacteria</taxon>
        <taxon>Pseudomonadati</taxon>
        <taxon>Myxococcota</taxon>
        <taxon>Myxococcia</taxon>
        <taxon>Myxococcales</taxon>
        <taxon>Cystobacterineae</taxon>
        <taxon>Myxococcaceae</taxon>
        <taxon>Myxococcaceae incertae sedis</taxon>
        <taxon>Candidatus Fimimonas</taxon>
    </lineage>
</organism>
<gene>
    <name evidence="1" type="ORF">IAC95_01025</name>
</gene>
<accession>A0A9D1E3I8</accession>
<evidence type="ECO:0000313" key="2">
    <source>
        <dbReference type="Proteomes" id="UP000824200"/>
    </source>
</evidence>
<dbReference type="Proteomes" id="UP000824200">
    <property type="component" value="Unassembled WGS sequence"/>
</dbReference>
<dbReference type="Gene3D" id="3.30.420.280">
    <property type="match status" value="1"/>
</dbReference>
<name>A0A9D1E3I8_9BACT</name>
<dbReference type="AlphaFoldDB" id="A0A9D1E3I8"/>